<dbReference type="RefSeq" id="XP_062636566.1">
    <property type="nucleotide sequence ID" value="XM_062780925.1"/>
</dbReference>
<sequence length="430" mass="48502">MPPLRTDRASKACTTCRRQKTRCYRSESGPGTCLRCQTLKQPCSLELQDEDAVTIQGPASGHDPAHDPAIYQRLDRLELALGKLVERIDTRLDIVAPISKPILMDGSLSSLSRAADEERSSEEPDEPPVMVIRDAATEIGIHSPNDTYASPANQSHILSKGFLLYEEACQLLSIYCIGTRRKAVLHQNDIDACKRLVDRVDQHRLSNFEMRMVAEVKLYWIIYTYSTDSHVDVGAADVALRSWRTEWEFLFEQPRSQFLQMGFDFAQLLTLRRAVKANHSRMGNSRLAKLIQLTTSIINLAMETADERTQHLTDHIYHIVIFSAITLCQLLRKYEDQLQHTQDVPALDSLVARLVVWLRSIGLRCHVARMLGDLLSAQHRRLRPGGSTPSGNSVLVGVPTTNAMFPHIVTTEMLNGVDTNLLLDLWPPWD</sequence>
<comment type="caution">
    <text evidence="4">The sequence shown here is derived from an EMBL/GenBank/DDBJ whole genome shotgun (WGS) entry which is preliminary data.</text>
</comment>
<protein>
    <recommendedName>
        <fullName evidence="3">Zn(2)-C6 fungal-type domain-containing protein</fullName>
    </recommendedName>
</protein>
<reference evidence="4" key="1">
    <citation type="journal article" date="2023" name="Mol. Phylogenet. Evol.">
        <title>Genome-scale phylogeny and comparative genomics of the fungal order Sordariales.</title>
        <authorList>
            <person name="Hensen N."/>
            <person name="Bonometti L."/>
            <person name="Westerberg I."/>
            <person name="Brannstrom I.O."/>
            <person name="Guillou S."/>
            <person name="Cros-Aarteil S."/>
            <person name="Calhoun S."/>
            <person name="Haridas S."/>
            <person name="Kuo A."/>
            <person name="Mondo S."/>
            <person name="Pangilinan J."/>
            <person name="Riley R."/>
            <person name="LaButti K."/>
            <person name="Andreopoulos B."/>
            <person name="Lipzen A."/>
            <person name="Chen C."/>
            <person name="Yan M."/>
            <person name="Daum C."/>
            <person name="Ng V."/>
            <person name="Clum A."/>
            <person name="Steindorff A."/>
            <person name="Ohm R.A."/>
            <person name="Martin F."/>
            <person name="Silar P."/>
            <person name="Natvig D.O."/>
            <person name="Lalanne C."/>
            <person name="Gautier V."/>
            <person name="Ament-Velasquez S.L."/>
            <person name="Kruys A."/>
            <person name="Hutchinson M.I."/>
            <person name="Powell A.J."/>
            <person name="Barry K."/>
            <person name="Miller A.N."/>
            <person name="Grigoriev I.V."/>
            <person name="Debuchy R."/>
            <person name="Gladieux P."/>
            <person name="Hiltunen Thoren M."/>
            <person name="Johannesson H."/>
        </authorList>
    </citation>
    <scope>NUCLEOTIDE SEQUENCE</scope>
    <source>
        <strain evidence="4">CBS 141.50</strain>
    </source>
</reference>
<keyword evidence="1" id="KW-0539">Nucleus</keyword>
<proteinExistence type="predicted"/>
<keyword evidence="5" id="KW-1185">Reference proteome</keyword>
<evidence type="ECO:0000313" key="4">
    <source>
        <dbReference type="EMBL" id="KAK4143195.1"/>
    </source>
</evidence>
<dbReference type="Pfam" id="PF00172">
    <property type="entry name" value="Zn_clus"/>
    <property type="match status" value="1"/>
</dbReference>
<dbReference type="GeneID" id="87817538"/>
<evidence type="ECO:0000313" key="5">
    <source>
        <dbReference type="Proteomes" id="UP001302676"/>
    </source>
</evidence>
<dbReference type="InterPro" id="IPR036864">
    <property type="entry name" value="Zn2-C6_fun-type_DNA-bd_sf"/>
</dbReference>
<dbReference type="Proteomes" id="UP001302676">
    <property type="component" value="Unassembled WGS sequence"/>
</dbReference>
<dbReference type="SUPFAM" id="SSF57701">
    <property type="entry name" value="Zn2/Cys6 DNA-binding domain"/>
    <property type="match status" value="1"/>
</dbReference>
<dbReference type="SMART" id="SM00066">
    <property type="entry name" value="GAL4"/>
    <property type="match status" value="1"/>
</dbReference>
<dbReference type="GO" id="GO:0008270">
    <property type="term" value="F:zinc ion binding"/>
    <property type="evidence" value="ECO:0007669"/>
    <property type="project" value="InterPro"/>
</dbReference>
<evidence type="ECO:0000256" key="1">
    <source>
        <dbReference type="ARBA" id="ARBA00023242"/>
    </source>
</evidence>
<reference evidence="4" key="2">
    <citation type="submission" date="2023-05" db="EMBL/GenBank/DDBJ databases">
        <authorList>
            <consortium name="Lawrence Berkeley National Laboratory"/>
            <person name="Steindorff A."/>
            <person name="Hensen N."/>
            <person name="Bonometti L."/>
            <person name="Westerberg I."/>
            <person name="Brannstrom I.O."/>
            <person name="Guillou S."/>
            <person name="Cros-Aarteil S."/>
            <person name="Calhoun S."/>
            <person name="Haridas S."/>
            <person name="Kuo A."/>
            <person name="Mondo S."/>
            <person name="Pangilinan J."/>
            <person name="Riley R."/>
            <person name="Labutti K."/>
            <person name="Andreopoulos B."/>
            <person name="Lipzen A."/>
            <person name="Chen C."/>
            <person name="Yanf M."/>
            <person name="Daum C."/>
            <person name="Ng V."/>
            <person name="Clum A."/>
            <person name="Ohm R."/>
            <person name="Martin F."/>
            <person name="Silar P."/>
            <person name="Natvig D."/>
            <person name="Lalanne C."/>
            <person name="Gautier V."/>
            <person name="Ament-Velasquez S.L."/>
            <person name="Kruys A."/>
            <person name="Hutchinson M.I."/>
            <person name="Powell A.J."/>
            <person name="Barry K."/>
            <person name="Miller A.N."/>
            <person name="Grigoriev I.V."/>
            <person name="Debuchy R."/>
            <person name="Gladieux P."/>
            <person name="Thoren M.H."/>
            <person name="Johannesson H."/>
        </authorList>
    </citation>
    <scope>NUCLEOTIDE SEQUENCE</scope>
    <source>
        <strain evidence="4">CBS 141.50</strain>
    </source>
</reference>
<dbReference type="GO" id="GO:0000981">
    <property type="term" value="F:DNA-binding transcription factor activity, RNA polymerase II-specific"/>
    <property type="evidence" value="ECO:0007669"/>
    <property type="project" value="InterPro"/>
</dbReference>
<organism evidence="4 5">
    <name type="scientific">Dichotomopilus funicola</name>
    <dbReference type="NCBI Taxonomy" id="1934379"/>
    <lineage>
        <taxon>Eukaryota</taxon>
        <taxon>Fungi</taxon>
        <taxon>Dikarya</taxon>
        <taxon>Ascomycota</taxon>
        <taxon>Pezizomycotina</taxon>
        <taxon>Sordariomycetes</taxon>
        <taxon>Sordariomycetidae</taxon>
        <taxon>Sordariales</taxon>
        <taxon>Chaetomiaceae</taxon>
        <taxon>Dichotomopilus</taxon>
    </lineage>
</organism>
<evidence type="ECO:0000256" key="2">
    <source>
        <dbReference type="SAM" id="MobiDB-lite"/>
    </source>
</evidence>
<accession>A0AAN6ZL18</accession>
<dbReference type="PROSITE" id="PS00463">
    <property type="entry name" value="ZN2_CY6_FUNGAL_1"/>
    <property type="match status" value="1"/>
</dbReference>
<evidence type="ECO:0000259" key="3">
    <source>
        <dbReference type="PROSITE" id="PS50048"/>
    </source>
</evidence>
<feature type="domain" description="Zn(2)-C6 fungal-type" evidence="3">
    <location>
        <begin position="12"/>
        <end position="45"/>
    </location>
</feature>
<feature type="region of interest" description="Disordered" evidence="2">
    <location>
        <begin position="109"/>
        <end position="128"/>
    </location>
</feature>
<gene>
    <name evidence="4" type="ORF">C8A04DRAFT_29219</name>
</gene>
<name>A0AAN6ZL18_9PEZI</name>
<dbReference type="Gene3D" id="4.10.240.10">
    <property type="entry name" value="Zn(2)-C6 fungal-type DNA-binding domain"/>
    <property type="match status" value="1"/>
</dbReference>
<dbReference type="EMBL" id="MU853589">
    <property type="protein sequence ID" value="KAK4143195.1"/>
    <property type="molecule type" value="Genomic_DNA"/>
</dbReference>
<dbReference type="AlphaFoldDB" id="A0AAN6ZL18"/>
<dbReference type="PROSITE" id="PS50048">
    <property type="entry name" value="ZN2_CY6_FUNGAL_2"/>
    <property type="match status" value="1"/>
</dbReference>
<dbReference type="InterPro" id="IPR001138">
    <property type="entry name" value="Zn2Cys6_DnaBD"/>
</dbReference>
<dbReference type="CDD" id="cd00067">
    <property type="entry name" value="GAL4"/>
    <property type="match status" value="1"/>
</dbReference>